<dbReference type="InterPro" id="IPR028098">
    <property type="entry name" value="Glyco_trans_4-like_N"/>
</dbReference>
<evidence type="ECO:0000313" key="3">
    <source>
        <dbReference type="Proteomes" id="UP001220530"/>
    </source>
</evidence>
<dbReference type="Proteomes" id="UP001220530">
    <property type="component" value="Chromosome"/>
</dbReference>
<dbReference type="EMBL" id="CP118246">
    <property type="protein sequence ID" value="WDR02351.1"/>
    <property type="molecule type" value="Genomic_DNA"/>
</dbReference>
<keyword evidence="3" id="KW-1185">Reference proteome</keyword>
<proteinExistence type="predicted"/>
<dbReference type="RefSeq" id="WP_282218756.1">
    <property type="nucleotide sequence ID" value="NZ_CP118246.1"/>
</dbReference>
<dbReference type="Gene3D" id="3.40.50.2000">
    <property type="entry name" value="Glycogen Phosphorylase B"/>
    <property type="match status" value="2"/>
</dbReference>
<accession>A0ABY7YM31</accession>
<evidence type="ECO:0000259" key="1">
    <source>
        <dbReference type="Pfam" id="PF13579"/>
    </source>
</evidence>
<feature type="domain" description="Glycosyltransferase subfamily 4-like N-terminal" evidence="1">
    <location>
        <begin position="21"/>
        <end position="205"/>
    </location>
</feature>
<sequence length="422" mass="46827">MKILVISHSFSPDLTPRAFRWAAIADQLAKLGHKVHILCAAQSSVPDGGDFVVHRVADRIQRTRASATRGTPMDIATDRSATHIRSWAKKLIRRLWRGLYWPDYACGWVIPAAARARELQTRYNFDHIITTSHPFSGHLVWLLAGNDKKDVDWLVDIGDPYSLMAEPAPYNRYLYGWLSAWAESRVLRRATRVSVTTETTAELYRYNFQSVRGSIGVIGPLLSLPATPIVPTRTGPPTRVVFVGTLYRDLRNPTAALQHFEALAKAYPDRHYELHFYGAVNDCGDILAEYVARLPHLVIVHGLVPREVAAKSMADADALLNIGNHSTTQLGSKVIEYVAVARPIINIVSMKGDASGHMLLTHPSCVTLSSQSSVRDGQSTAKIADFLANPPPITAEYVENIRLTHSPEYITRQYLAMMGAAD</sequence>
<gene>
    <name evidence="2" type="ORF">PSQ19_17280</name>
</gene>
<dbReference type="SUPFAM" id="SSF53756">
    <property type="entry name" value="UDP-Glycosyltransferase/glycogen phosphorylase"/>
    <property type="match status" value="1"/>
</dbReference>
<dbReference type="Pfam" id="PF13579">
    <property type="entry name" value="Glyco_trans_4_4"/>
    <property type="match status" value="1"/>
</dbReference>
<evidence type="ECO:0000313" key="2">
    <source>
        <dbReference type="EMBL" id="WDR02351.1"/>
    </source>
</evidence>
<reference evidence="2 3" key="1">
    <citation type="submission" date="2023-02" db="EMBL/GenBank/DDBJ databases">
        <title>Devosia algicola sp. nov., isolated from the phycosphere of marine algae.</title>
        <authorList>
            <person name="Kim J.M."/>
            <person name="Lee J.K."/>
            <person name="Choi B.J."/>
            <person name="Bayburt H."/>
            <person name="Jeon C.O."/>
        </authorList>
    </citation>
    <scope>NUCLEOTIDE SEQUENCE [LARGE SCALE GENOMIC DNA]</scope>
    <source>
        <strain evidence="2 3">G20-9</strain>
    </source>
</reference>
<name>A0ABY7YM31_9HYPH</name>
<organism evidence="2 3">
    <name type="scientific">Devosia algicola</name>
    <dbReference type="NCBI Taxonomy" id="3026418"/>
    <lineage>
        <taxon>Bacteria</taxon>
        <taxon>Pseudomonadati</taxon>
        <taxon>Pseudomonadota</taxon>
        <taxon>Alphaproteobacteria</taxon>
        <taxon>Hyphomicrobiales</taxon>
        <taxon>Devosiaceae</taxon>
        <taxon>Devosia</taxon>
    </lineage>
</organism>
<protein>
    <submittedName>
        <fullName evidence="2">Glycosyltransferase</fullName>
    </submittedName>
</protein>